<evidence type="ECO:0000313" key="2">
    <source>
        <dbReference type="Proteomes" id="UP000663879"/>
    </source>
</evidence>
<reference evidence="1" key="1">
    <citation type="submission" date="2021-02" db="EMBL/GenBank/DDBJ databases">
        <authorList>
            <person name="Nowell W R."/>
        </authorList>
    </citation>
    <scope>NUCLEOTIDE SEQUENCE</scope>
    <source>
        <strain evidence="1">Ploen Becks lab</strain>
    </source>
</reference>
<dbReference type="Proteomes" id="UP000663879">
    <property type="component" value="Unassembled WGS sequence"/>
</dbReference>
<dbReference type="AlphaFoldDB" id="A0A814PKU1"/>
<name>A0A814PKU1_9BILA</name>
<feature type="non-terminal residue" evidence="1">
    <location>
        <position position="1"/>
    </location>
</feature>
<dbReference type="EMBL" id="CAJNOC010007947">
    <property type="protein sequence ID" value="CAF1107409.1"/>
    <property type="molecule type" value="Genomic_DNA"/>
</dbReference>
<proteinExistence type="predicted"/>
<accession>A0A814PKU1</accession>
<comment type="caution">
    <text evidence="1">The sequence shown here is derived from an EMBL/GenBank/DDBJ whole genome shotgun (WGS) entry which is preliminary data.</text>
</comment>
<gene>
    <name evidence="1" type="ORF">OXX778_LOCUS21459</name>
</gene>
<keyword evidence="2" id="KW-1185">Reference proteome</keyword>
<organism evidence="1 2">
    <name type="scientific">Brachionus calyciflorus</name>
    <dbReference type="NCBI Taxonomy" id="104777"/>
    <lineage>
        <taxon>Eukaryota</taxon>
        <taxon>Metazoa</taxon>
        <taxon>Spiralia</taxon>
        <taxon>Gnathifera</taxon>
        <taxon>Rotifera</taxon>
        <taxon>Eurotatoria</taxon>
        <taxon>Monogononta</taxon>
        <taxon>Pseudotrocha</taxon>
        <taxon>Ploima</taxon>
        <taxon>Brachionidae</taxon>
        <taxon>Brachionus</taxon>
    </lineage>
</organism>
<evidence type="ECO:0000313" key="1">
    <source>
        <dbReference type="EMBL" id="CAF1107409.1"/>
    </source>
</evidence>
<protein>
    <submittedName>
        <fullName evidence="1">Uncharacterized protein</fullName>
    </submittedName>
</protein>
<sequence>FDFEVIHRKGSQHCNADALSRPVIDYIVTISSLSLNDDEDVKDIWNDHNV</sequence>